<dbReference type="Pfam" id="PF00501">
    <property type="entry name" value="AMP-binding"/>
    <property type="match status" value="2"/>
</dbReference>
<dbReference type="SUPFAM" id="SSF53474">
    <property type="entry name" value="alpha/beta-Hydrolases"/>
    <property type="match status" value="1"/>
</dbReference>
<gene>
    <name evidence="6" type="primary">dhbF_2</name>
    <name evidence="6" type="ORF">SRB5_29810</name>
</gene>
<organism evidence="6 7">
    <name type="scientific">Streptomyces smaragdinus</name>
    <dbReference type="NCBI Taxonomy" id="2585196"/>
    <lineage>
        <taxon>Bacteria</taxon>
        <taxon>Bacillati</taxon>
        <taxon>Actinomycetota</taxon>
        <taxon>Actinomycetes</taxon>
        <taxon>Kitasatosporales</taxon>
        <taxon>Streptomycetaceae</taxon>
        <taxon>Streptomyces</taxon>
    </lineage>
</organism>
<reference evidence="6 7" key="1">
    <citation type="submission" date="2019-10" db="EMBL/GenBank/DDBJ databases">
        <title>Streptomyces smaragdinus sp. nov. and Streptomyces fabii sp. nov., isolated from the gut of fungus growing-termite Macrotermes natalensis.</title>
        <authorList>
            <person name="Schwitalla J."/>
            <person name="Benndorf R."/>
            <person name="Martin K."/>
            <person name="De Beer W."/>
            <person name="Kaster A.-K."/>
            <person name="Vollmers J."/>
            <person name="Poulsen M."/>
            <person name="Beemelmanns C."/>
        </authorList>
    </citation>
    <scope>NUCLEOTIDE SEQUENCE [LARGE SCALE GENOMIC DNA]</scope>
    <source>
        <strain evidence="6 7">RB5</strain>
    </source>
</reference>
<dbReference type="InterPro" id="IPR036736">
    <property type="entry name" value="ACP-like_sf"/>
</dbReference>
<comment type="caution">
    <text evidence="6">The sequence shown here is derived from an EMBL/GenBank/DDBJ whole genome shotgun (WGS) entry which is preliminary data.</text>
</comment>
<dbReference type="GO" id="GO:0031177">
    <property type="term" value="F:phosphopantetheine binding"/>
    <property type="evidence" value="ECO:0007669"/>
    <property type="project" value="InterPro"/>
</dbReference>
<dbReference type="FunFam" id="3.40.50.12780:FF:000012">
    <property type="entry name" value="Non-ribosomal peptide synthetase"/>
    <property type="match status" value="2"/>
</dbReference>
<dbReference type="GO" id="GO:0044550">
    <property type="term" value="P:secondary metabolite biosynthetic process"/>
    <property type="evidence" value="ECO:0007669"/>
    <property type="project" value="TreeGrafter"/>
</dbReference>
<dbReference type="InterPro" id="IPR010071">
    <property type="entry name" value="AA_adenyl_dom"/>
</dbReference>
<dbReference type="Gene3D" id="3.30.559.30">
    <property type="entry name" value="Nonribosomal peptide synthetase, condensation domain"/>
    <property type="match status" value="2"/>
</dbReference>
<dbReference type="GO" id="GO:0005829">
    <property type="term" value="C:cytosol"/>
    <property type="evidence" value="ECO:0007669"/>
    <property type="project" value="TreeGrafter"/>
</dbReference>
<accession>A0A7K0CIK2</accession>
<dbReference type="InterPro" id="IPR020806">
    <property type="entry name" value="PKS_PP-bd"/>
</dbReference>
<dbReference type="Gene3D" id="3.40.50.980">
    <property type="match status" value="2"/>
</dbReference>
<dbReference type="CDD" id="cd05930">
    <property type="entry name" value="A_NRPS"/>
    <property type="match status" value="1"/>
</dbReference>
<dbReference type="RefSeq" id="WP_153452452.1">
    <property type="nucleotide sequence ID" value="NZ_WEGJ01000009.1"/>
</dbReference>
<proteinExistence type="predicted"/>
<evidence type="ECO:0000259" key="5">
    <source>
        <dbReference type="PROSITE" id="PS50075"/>
    </source>
</evidence>
<evidence type="ECO:0000256" key="2">
    <source>
        <dbReference type="ARBA" id="ARBA00022450"/>
    </source>
</evidence>
<evidence type="ECO:0000256" key="4">
    <source>
        <dbReference type="SAM" id="MobiDB-lite"/>
    </source>
</evidence>
<dbReference type="Gene3D" id="1.10.1200.10">
    <property type="entry name" value="ACP-like"/>
    <property type="match status" value="2"/>
</dbReference>
<dbReference type="SUPFAM" id="SSF52777">
    <property type="entry name" value="CoA-dependent acyltransferases"/>
    <property type="match status" value="4"/>
</dbReference>
<evidence type="ECO:0000256" key="1">
    <source>
        <dbReference type="ARBA" id="ARBA00001957"/>
    </source>
</evidence>
<sequence>MSDQTSQPTGGAGAGATIEEKRRALLARRLRAQRAGDERIVPVGRDGLLRASYQQEGLWFLEQSAPGATVYNVPFALRLRGALDVDALAEALWALVVRHESLRTRFEARDGAPYLVIGPEPGERALDVEDLAGQEERVTELAAADAVEPFDLERGPLMRVRLLRLADDEHVLLLCLHHIISDGWSAGILTRDLAALYGGAELPPLRVQPADHAAWQRQRLAGERERAQLAYWRERLAGVPTVDFPTDHPRPPAPSFAGATVERTLPVALARRLRELAGAEQTSLLAVLHAGFLAVLTRYTGQEDIALGSVFSGRAHPDTEPLVGFFANTLVLRASSDGNPTFRTLLRRCSDAVIGALAHQDVPFGTVVDALRPERAQGRNPLFQISLTLQAAGTGGPEFTLPGITVEPLDVTAVHSRFDLGVTLVEQADGGLEALLEYSTDLFARSRIERLAAHFHRLLEQAVAHPERRIADFDPLGERERRRVLEEWNPAPVIRPEDGLLLHELVARQAAERPGATAVRFAGREVSYGELVGAGCRLGRLLHDGYGVAPGSVVGLLLERGTELPAAQLGVLAAGAAWLPLDPQYPADRLAAQLADAGADVVLTTRDLADRVPDGVTPVCPDDPAVREALAALPATPPRVEVCGDDLAYVIYTSGSTGRPKGVMISHAAAANFALNARDLFGLGPGDRVLQFANPAFDVSVFDVFGALASGAAVVAAPRGTLLDPDALAVLLREERVTVSDLPPAMLRLLDPEPLTDLRALWVGLEAFPAELVNRWRTPGRAFHNGYGPTEATVACVDYACPPGTMRAAPPIGRAMTNHRAYVLDDFLRPVPPGVPGELYVAGAGLARGYLGRPDLTAEKFLPDPFGPPGTRMYRTGDLVRWSEDGLLTFQGRADRQIKIRGLRIEPGEIEHALGACPGVAQGVVVVHHQGTPQARLTGYVVPEPGEKPDGEEIRALLMDRLPLHMVPSAVLTVDRLPLTPSGKLDHARLPLPEAQTEHVPPASGTEEALAAVWQELLELPDGRVGAYDGFFDLGGTSLQATRLISRIRDRLGAAIGVRELFGAPVLRRMAALVDAAAAATDAAPVPVGRERELPLSRQQEGLWFLHQLDPGATVYHAPLALRLRGPLDVAALRTALAGLLARHEVLRTRLVTDGGQPRQVIDPVPPVLPDGAMPAAGYDEARRLIAAVVGEPFDLAAEHAVRIRLVRAGADDHLLLLAMHHIVTDGWSTGVLLRDLTELYAAAREDRPADLPELPVQIADYAVWQRGRLTGPVLEEQLAYWRGRLTDLPELDFPTDRPRPADPTQAGSYFDCDLPAELAGRLRELARAENASVLAVLQAGLLVVLNRATGKDDIPVGSVFSGRTRSEFEQLIGFFVNTCVLRTSTAGDPTFRELVGRCRTGVLEALAHQDVPFSMVVEDLNPERVPGRNPLFQISLTLQSGATAEVSQRWGELAVRNEFLAASTARFDIGIAATERPDGSINLQYEYASELFDADRIARTAGHLAHVLAQAAERPDGHIGTLAIATPAEHAELVRHSRARTHDAPAGSLYGLFARRVAERPDAVAVTDGDGRLTYRELDREAGRIAARLRRHGVARGDLVGLSAGRSAAMVAGLLGILRAGAAYLPLDPALPADRLAFMLSDAAVKTVLAAPDTGLPEGPWNVVPLTCADEEDIEDPAAVGPGDLAYLIYTSGSTGTPKAVMVPHGNVIRLLDSADVLGCFGPDEVWSLFHSVAFDVSVWELWGALGRGGRLVVVPQEAVRVPEEFYALLVRERVTVLSQTPAAFRLVVAVDEEQGRELALRHVVFGGDAVDADSVLRWFDRHGEESPRLVNMYGITETTVHTTYQVLTRELFAPGRSPVGVPLPDLSVWIVDPAGHLAPLGVPGEMLVGGPGVADGYLGRPELTAERFVPDGFSGEGTGRLYRSGDLARRLSDGTLDYLGRIDQQVKIRGFRVEPGEVTAALTAHPEVTAAITAVRGDGDARRLIGYVVPAPDAAADLPARVRAALAERLPAYMVPAAIVPLETIPLTNNGKPDHRALPAPTTAARASTAPATPDERRLAALWEEVLGTGTVGADDGFFDRGGSSLDLIRLRALIDAEFGVRPEVRALYGTRTVRDMARVIAAGGRTAAGSPLVELRATGGAPPLFLVHAVGGSAAPYLPLARDLGEELPVYALEAPALGGGPAPGSVTETAARYLAAVREVRPEGPYRFGGWSYGGAVALEMARLLPGGERERAHVVCLDTELPAGGGARPDEAELLTAFAADVAGLQGGDTPVPDAESLRALPAGERTGEMLRLLEEAALVPSGIRDELRVRVRVFTANLLALHDHRAAPGAGRVTLLSAAGGPAHDLDRWRALAGGGLDHRTVPGTHHTMLHPPQLRTLARTLREVVAGE</sequence>
<dbReference type="Pfam" id="PF00975">
    <property type="entry name" value="Thioesterase"/>
    <property type="match status" value="1"/>
</dbReference>
<feature type="domain" description="Carrier" evidence="5">
    <location>
        <begin position="1001"/>
        <end position="1078"/>
    </location>
</feature>
<dbReference type="InterPro" id="IPR001242">
    <property type="entry name" value="Condensation_dom"/>
</dbReference>
<dbReference type="PANTHER" id="PTHR45527:SF1">
    <property type="entry name" value="FATTY ACID SYNTHASE"/>
    <property type="match status" value="1"/>
</dbReference>
<keyword evidence="2" id="KW-0596">Phosphopantetheine</keyword>
<dbReference type="InterPro" id="IPR000873">
    <property type="entry name" value="AMP-dep_synth/lig_dom"/>
</dbReference>
<dbReference type="Pfam" id="PF13193">
    <property type="entry name" value="AMP-binding_C"/>
    <property type="match status" value="2"/>
</dbReference>
<dbReference type="Gene3D" id="2.30.38.10">
    <property type="entry name" value="Luciferase, Domain 3"/>
    <property type="match status" value="1"/>
</dbReference>
<dbReference type="Gene3D" id="3.40.50.12780">
    <property type="entry name" value="N-terminal domain of ligase-like"/>
    <property type="match status" value="1"/>
</dbReference>
<name>A0A7K0CIK2_9ACTN</name>
<dbReference type="OrthoDB" id="2472181at2"/>
<dbReference type="CDD" id="cd19531">
    <property type="entry name" value="LCL_NRPS-like"/>
    <property type="match status" value="2"/>
</dbReference>
<dbReference type="Gene3D" id="3.30.300.30">
    <property type="match status" value="2"/>
</dbReference>
<feature type="domain" description="Carrier" evidence="5">
    <location>
        <begin position="2052"/>
        <end position="2127"/>
    </location>
</feature>
<dbReference type="InterPro" id="IPR029058">
    <property type="entry name" value="AB_hydrolase_fold"/>
</dbReference>
<dbReference type="Pfam" id="PF00550">
    <property type="entry name" value="PP-binding"/>
    <property type="match status" value="2"/>
</dbReference>
<dbReference type="GO" id="GO:0008610">
    <property type="term" value="P:lipid biosynthetic process"/>
    <property type="evidence" value="ECO:0007669"/>
    <property type="project" value="UniProtKB-ARBA"/>
</dbReference>
<dbReference type="Gene3D" id="3.30.559.10">
    <property type="entry name" value="Chloramphenicol acetyltransferase-like domain"/>
    <property type="match status" value="2"/>
</dbReference>
<dbReference type="PANTHER" id="PTHR45527">
    <property type="entry name" value="NONRIBOSOMAL PEPTIDE SYNTHETASE"/>
    <property type="match status" value="1"/>
</dbReference>
<dbReference type="Proteomes" id="UP000466345">
    <property type="component" value="Unassembled WGS sequence"/>
</dbReference>
<dbReference type="SMART" id="SM00823">
    <property type="entry name" value="PKS_PP"/>
    <property type="match status" value="2"/>
</dbReference>
<evidence type="ECO:0000313" key="7">
    <source>
        <dbReference type="Proteomes" id="UP000466345"/>
    </source>
</evidence>
<protein>
    <submittedName>
        <fullName evidence="6">Dimodular nonribosomal peptide synthase</fullName>
    </submittedName>
</protein>
<dbReference type="PRINTS" id="PR00154">
    <property type="entry name" value="AMPBINDING"/>
</dbReference>
<dbReference type="FunFam" id="2.30.38.10:FF:000001">
    <property type="entry name" value="Non-ribosomal peptide synthetase PvdI"/>
    <property type="match status" value="1"/>
</dbReference>
<evidence type="ECO:0000256" key="3">
    <source>
        <dbReference type="ARBA" id="ARBA00022553"/>
    </source>
</evidence>
<comment type="cofactor">
    <cofactor evidence="1">
        <name>pantetheine 4'-phosphate</name>
        <dbReference type="ChEBI" id="CHEBI:47942"/>
    </cofactor>
</comment>
<dbReference type="SUPFAM" id="SSF56801">
    <property type="entry name" value="Acetyl-CoA synthetase-like"/>
    <property type="match status" value="2"/>
</dbReference>
<dbReference type="GO" id="GO:0043041">
    <property type="term" value="P:amino acid activation for nonribosomal peptide biosynthetic process"/>
    <property type="evidence" value="ECO:0007669"/>
    <property type="project" value="TreeGrafter"/>
</dbReference>
<dbReference type="SUPFAM" id="SSF47336">
    <property type="entry name" value="ACP-like"/>
    <property type="match status" value="2"/>
</dbReference>
<dbReference type="InterPro" id="IPR020845">
    <property type="entry name" value="AMP-binding_CS"/>
</dbReference>
<dbReference type="Pfam" id="PF00668">
    <property type="entry name" value="Condensation"/>
    <property type="match status" value="2"/>
</dbReference>
<dbReference type="InterPro" id="IPR025110">
    <property type="entry name" value="AMP-bd_C"/>
</dbReference>
<dbReference type="NCBIfam" id="TIGR01733">
    <property type="entry name" value="AA-adenyl-dom"/>
    <property type="match status" value="2"/>
</dbReference>
<dbReference type="InterPro" id="IPR045851">
    <property type="entry name" value="AMP-bd_C_sf"/>
</dbReference>
<dbReference type="GO" id="GO:0003824">
    <property type="term" value="F:catalytic activity"/>
    <property type="evidence" value="ECO:0007669"/>
    <property type="project" value="InterPro"/>
</dbReference>
<dbReference type="PROSITE" id="PS50075">
    <property type="entry name" value="CARRIER"/>
    <property type="match status" value="2"/>
</dbReference>
<dbReference type="InterPro" id="IPR042099">
    <property type="entry name" value="ANL_N_sf"/>
</dbReference>
<dbReference type="CDD" id="cd17643">
    <property type="entry name" value="A_NRPS_Cytc1-like"/>
    <property type="match status" value="1"/>
</dbReference>
<keyword evidence="7" id="KW-1185">Reference proteome</keyword>
<evidence type="ECO:0000313" key="6">
    <source>
        <dbReference type="EMBL" id="MQY12842.1"/>
    </source>
</evidence>
<dbReference type="InterPro" id="IPR009081">
    <property type="entry name" value="PP-bd_ACP"/>
</dbReference>
<keyword evidence="3" id="KW-0597">Phosphoprotein</keyword>
<dbReference type="Gene3D" id="3.40.50.1820">
    <property type="entry name" value="alpha/beta hydrolase"/>
    <property type="match status" value="1"/>
</dbReference>
<feature type="compositionally biased region" description="Low complexity" evidence="4">
    <location>
        <begin position="2040"/>
        <end position="2055"/>
    </location>
</feature>
<dbReference type="InterPro" id="IPR020459">
    <property type="entry name" value="AMP-binding"/>
</dbReference>
<dbReference type="PROSITE" id="PS00455">
    <property type="entry name" value="AMP_BINDING"/>
    <property type="match status" value="2"/>
</dbReference>
<dbReference type="InterPro" id="IPR001031">
    <property type="entry name" value="Thioesterase"/>
</dbReference>
<dbReference type="InterPro" id="IPR023213">
    <property type="entry name" value="CAT-like_dom_sf"/>
</dbReference>
<feature type="region of interest" description="Disordered" evidence="4">
    <location>
        <begin position="2033"/>
        <end position="2055"/>
    </location>
</feature>
<dbReference type="EMBL" id="WEGJ01000009">
    <property type="protein sequence ID" value="MQY12842.1"/>
    <property type="molecule type" value="Genomic_DNA"/>
</dbReference>
<dbReference type="GO" id="GO:0017000">
    <property type="term" value="P:antibiotic biosynthetic process"/>
    <property type="evidence" value="ECO:0007669"/>
    <property type="project" value="UniProtKB-ARBA"/>
</dbReference>